<dbReference type="InterPro" id="IPR011009">
    <property type="entry name" value="Kinase-like_dom_sf"/>
</dbReference>
<organism evidence="16 17">
    <name type="scientific">Cuscuta europaea</name>
    <name type="common">European dodder</name>
    <dbReference type="NCBI Taxonomy" id="41803"/>
    <lineage>
        <taxon>Eukaryota</taxon>
        <taxon>Viridiplantae</taxon>
        <taxon>Streptophyta</taxon>
        <taxon>Embryophyta</taxon>
        <taxon>Tracheophyta</taxon>
        <taxon>Spermatophyta</taxon>
        <taxon>Magnoliopsida</taxon>
        <taxon>eudicotyledons</taxon>
        <taxon>Gunneridae</taxon>
        <taxon>Pentapetalae</taxon>
        <taxon>asterids</taxon>
        <taxon>lamiids</taxon>
        <taxon>Solanales</taxon>
        <taxon>Convolvulaceae</taxon>
        <taxon>Cuscuteae</taxon>
        <taxon>Cuscuta</taxon>
        <taxon>Cuscuta subgen. Cuscuta</taxon>
    </lineage>
</organism>
<keyword evidence="8 12" id="KW-0067">ATP-binding</keyword>
<evidence type="ECO:0000256" key="4">
    <source>
        <dbReference type="ARBA" id="ARBA00022692"/>
    </source>
</evidence>
<dbReference type="AlphaFoldDB" id="A0A9P0ZE70"/>
<keyword evidence="4 13" id="KW-0812">Transmembrane</keyword>
<dbReference type="PROSITE" id="PS50011">
    <property type="entry name" value="PROTEIN_KINASE_DOM"/>
    <property type="match status" value="1"/>
</dbReference>
<evidence type="ECO:0000256" key="10">
    <source>
        <dbReference type="ARBA" id="ARBA00023136"/>
    </source>
</evidence>
<dbReference type="Proteomes" id="UP001152484">
    <property type="component" value="Unassembled WGS sequence"/>
</dbReference>
<dbReference type="FunFam" id="1.10.510.10:FF:000252">
    <property type="entry name" value="Receptor-like protein kinase FERONIA"/>
    <property type="match status" value="1"/>
</dbReference>
<keyword evidence="17" id="KW-1185">Reference proteome</keyword>
<keyword evidence="7" id="KW-0418">Kinase</keyword>
<feature type="binding site" evidence="12">
    <location>
        <position position="500"/>
    </location>
    <ligand>
        <name>ATP</name>
        <dbReference type="ChEBI" id="CHEBI:30616"/>
    </ligand>
</feature>
<evidence type="ECO:0000313" key="16">
    <source>
        <dbReference type="EMBL" id="CAH9097453.1"/>
    </source>
</evidence>
<feature type="transmembrane region" description="Helical" evidence="13">
    <location>
        <begin position="408"/>
        <end position="431"/>
    </location>
</feature>
<dbReference type="Pfam" id="PF12819">
    <property type="entry name" value="Malectin_like"/>
    <property type="match status" value="1"/>
</dbReference>
<dbReference type="SMART" id="SM00220">
    <property type="entry name" value="S_TKc"/>
    <property type="match status" value="1"/>
</dbReference>
<evidence type="ECO:0000256" key="6">
    <source>
        <dbReference type="ARBA" id="ARBA00022741"/>
    </source>
</evidence>
<keyword evidence="3" id="KW-0808">Transferase</keyword>
<dbReference type="InterPro" id="IPR008271">
    <property type="entry name" value="Ser/Thr_kinase_AS"/>
</dbReference>
<keyword evidence="10 13" id="KW-0472">Membrane</keyword>
<evidence type="ECO:0000256" key="7">
    <source>
        <dbReference type="ARBA" id="ARBA00022777"/>
    </source>
</evidence>
<evidence type="ECO:0000313" key="17">
    <source>
        <dbReference type="Proteomes" id="UP001152484"/>
    </source>
</evidence>
<dbReference type="InterPro" id="IPR000719">
    <property type="entry name" value="Prot_kinase_dom"/>
</dbReference>
<gene>
    <name evidence="16" type="ORF">CEURO_LOCUS13846</name>
</gene>
<dbReference type="InterPro" id="IPR001245">
    <property type="entry name" value="Ser-Thr/Tyr_kinase_cat_dom"/>
</dbReference>
<dbReference type="GO" id="GO:0005524">
    <property type="term" value="F:ATP binding"/>
    <property type="evidence" value="ECO:0007669"/>
    <property type="project" value="UniProtKB-UniRule"/>
</dbReference>
<keyword evidence="6 12" id="KW-0547">Nucleotide-binding</keyword>
<dbReference type="PANTHER" id="PTHR47989">
    <property type="entry name" value="OS01G0750732 PROTEIN"/>
    <property type="match status" value="1"/>
</dbReference>
<evidence type="ECO:0000259" key="15">
    <source>
        <dbReference type="PROSITE" id="PS50011"/>
    </source>
</evidence>
<keyword evidence="2" id="KW-0723">Serine/threonine-protein kinase</keyword>
<dbReference type="FunFam" id="2.60.120.430:FF:000005">
    <property type="entry name" value="Putative receptor-like protein kinase"/>
    <property type="match status" value="1"/>
</dbReference>
<feature type="signal peptide" evidence="14">
    <location>
        <begin position="1"/>
        <end position="19"/>
    </location>
</feature>
<feature type="chain" id="PRO_5040124444" description="Protein kinase domain-containing protein" evidence="14">
    <location>
        <begin position="20"/>
        <end position="804"/>
    </location>
</feature>
<keyword evidence="9 13" id="KW-1133">Transmembrane helix</keyword>
<dbReference type="FunFam" id="3.30.200.20:FF:000039">
    <property type="entry name" value="receptor-like protein kinase FERONIA"/>
    <property type="match status" value="1"/>
</dbReference>
<dbReference type="Gene3D" id="1.10.510.10">
    <property type="entry name" value="Transferase(Phosphotransferase) domain 1"/>
    <property type="match status" value="1"/>
</dbReference>
<evidence type="ECO:0000256" key="11">
    <source>
        <dbReference type="ARBA" id="ARBA00023180"/>
    </source>
</evidence>
<dbReference type="Gene3D" id="2.60.120.430">
    <property type="entry name" value="Galactose-binding lectin"/>
    <property type="match status" value="2"/>
</dbReference>
<keyword evidence="11" id="KW-0325">Glycoprotein</keyword>
<dbReference type="GO" id="GO:0004674">
    <property type="term" value="F:protein serine/threonine kinase activity"/>
    <property type="evidence" value="ECO:0007669"/>
    <property type="project" value="UniProtKB-KW"/>
</dbReference>
<dbReference type="CDD" id="cd14066">
    <property type="entry name" value="STKc_IRAK"/>
    <property type="match status" value="1"/>
</dbReference>
<dbReference type="FunFam" id="2.60.120.430:FF:000001">
    <property type="entry name" value="Receptor-like protein kinase FERONIA"/>
    <property type="match status" value="1"/>
</dbReference>
<evidence type="ECO:0000256" key="2">
    <source>
        <dbReference type="ARBA" id="ARBA00022527"/>
    </source>
</evidence>
<comment type="subcellular location">
    <subcellularLocation>
        <location evidence="1">Membrane</location>
        <topology evidence="1">Single-pass type I membrane protein</topology>
    </subcellularLocation>
</comment>
<feature type="domain" description="Protein kinase" evidence="15">
    <location>
        <begin position="472"/>
        <end position="746"/>
    </location>
</feature>
<dbReference type="PROSITE" id="PS00107">
    <property type="entry name" value="PROTEIN_KINASE_ATP"/>
    <property type="match status" value="1"/>
</dbReference>
<dbReference type="Pfam" id="PF07714">
    <property type="entry name" value="PK_Tyr_Ser-Thr"/>
    <property type="match status" value="1"/>
</dbReference>
<evidence type="ECO:0000256" key="12">
    <source>
        <dbReference type="PROSITE-ProRule" id="PRU10141"/>
    </source>
</evidence>
<dbReference type="PANTHER" id="PTHR47989:SF62">
    <property type="entry name" value="OS05G0423500 PROTEIN"/>
    <property type="match status" value="1"/>
</dbReference>
<dbReference type="InterPro" id="IPR017441">
    <property type="entry name" value="Protein_kinase_ATP_BS"/>
</dbReference>
<accession>A0A9P0ZE70</accession>
<evidence type="ECO:0000256" key="1">
    <source>
        <dbReference type="ARBA" id="ARBA00004479"/>
    </source>
</evidence>
<dbReference type="InterPro" id="IPR024788">
    <property type="entry name" value="Malectin-like_Carb-bd_dom"/>
</dbReference>
<evidence type="ECO:0000256" key="14">
    <source>
        <dbReference type="SAM" id="SignalP"/>
    </source>
</evidence>
<proteinExistence type="predicted"/>
<evidence type="ECO:0000256" key="5">
    <source>
        <dbReference type="ARBA" id="ARBA00022729"/>
    </source>
</evidence>
<evidence type="ECO:0000256" key="9">
    <source>
        <dbReference type="ARBA" id="ARBA00022989"/>
    </source>
</evidence>
<evidence type="ECO:0000256" key="3">
    <source>
        <dbReference type="ARBA" id="ARBA00022679"/>
    </source>
</evidence>
<dbReference type="EMBL" id="CAMAPE010000035">
    <property type="protein sequence ID" value="CAH9097453.1"/>
    <property type="molecule type" value="Genomic_DNA"/>
</dbReference>
<comment type="caution">
    <text evidence="16">The sequence shown here is derived from an EMBL/GenBank/DDBJ whole genome shotgun (WGS) entry which is preliminary data.</text>
</comment>
<dbReference type="GO" id="GO:0016020">
    <property type="term" value="C:membrane"/>
    <property type="evidence" value="ECO:0007669"/>
    <property type="project" value="UniProtKB-SubCell"/>
</dbReference>
<protein>
    <recommendedName>
        <fullName evidence="15">Protein kinase domain-containing protein</fullName>
    </recommendedName>
</protein>
<name>A0A9P0ZE70_CUSEU</name>
<evidence type="ECO:0000256" key="8">
    <source>
        <dbReference type="ARBA" id="ARBA00022840"/>
    </source>
</evidence>
<dbReference type="OrthoDB" id="640180at2759"/>
<reference evidence="16" key="1">
    <citation type="submission" date="2022-07" db="EMBL/GenBank/DDBJ databases">
        <authorList>
            <person name="Macas J."/>
            <person name="Novak P."/>
            <person name="Neumann P."/>
        </authorList>
    </citation>
    <scope>NUCLEOTIDE SEQUENCE</scope>
</reference>
<sequence>MLNLVFLISSICCLIFVSSEYDPVDNYLINCGSSENTTLGRRVFLADNFNSTTLSTPHKIFAKTTSDLLVPFPFNYTSPLYQTARILNGTSEFVFPIKKLGRHWLRLYFFPFVQENHNLTTARFSVSAQNFTLLKNFQPSNTSTLKEYSLNISSNQLVLVFTPAANSFAFLNALEVVSIPDEVIPAGAGMGTPEGSEQDLRAHALETVMRVNMGNVTIPPQNDTLGRLWFSDDRYLKSSNFVQFELKEGVLNYTRGVTENIAPPLVYESATRLKQVDFNIRFNATWQFEVHPAFEYLVRFHFCDMVSDSSNELVFNVFLNSHVVAENLDLKTKTSNVFASPYHMDVVKRLATGRDLSITIGPSDVRNVLPDGILNGLEIMKISNSKYSLDEEDTETQLSKTTSMSKKWVILGSGFGAFCLAVLALVSILVYRNRRRKLIGLSKYSEEQGSISRSKAGYLIPFKAVQEATDNFCEEMIIGVGGFGKVYRGVLKDGTVVAVKRGNHQSSQGLSEFITEIEMLSKFRHRHLVSLIGYCDEMNEMIIVYEYMDNGSLKNHLYGSDLPKLNWRQRVEICIGSARGLHYLHTSSDKAIIHRDVKSANILLDENLMAKVADFGLSKDGPEMDQTHVSTAVKGSFGYLDPEYLTRQQLTEKSDVYSFGVVMLEILSGRPVIDPSRPRESANLIEWAMRVIKRGELEMVLDPHLKEGVKPESLQKFVKTVEKCLAECGIRRPTMGEVLWNLECVLRLNGKEDRRIQGGIPDPEISTSTTQFSIGSMGDLEGVSMGRVFSQMVKAETKPLNDKI</sequence>
<keyword evidence="5 14" id="KW-0732">Signal</keyword>
<dbReference type="PROSITE" id="PS00108">
    <property type="entry name" value="PROTEIN_KINASE_ST"/>
    <property type="match status" value="1"/>
</dbReference>
<dbReference type="SUPFAM" id="SSF56112">
    <property type="entry name" value="Protein kinase-like (PK-like)"/>
    <property type="match status" value="1"/>
</dbReference>
<dbReference type="Gene3D" id="3.30.200.20">
    <property type="entry name" value="Phosphorylase Kinase, domain 1"/>
    <property type="match status" value="1"/>
</dbReference>
<evidence type="ECO:0000256" key="13">
    <source>
        <dbReference type="SAM" id="Phobius"/>
    </source>
</evidence>